<evidence type="ECO:0000313" key="4">
    <source>
        <dbReference type="Proteomes" id="UP000626786"/>
    </source>
</evidence>
<protein>
    <submittedName>
        <fullName evidence="3">Alpha/beta hydrolase</fullName>
    </submittedName>
</protein>
<dbReference type="EMBL" id="JACSQN010000026">
    <property type="protein sequence ID" value="MBD7986267.1"/>
    <property type="molecule type" value="Genomic_DNA"/>
</dbReference>
<reference evidence="3 4" key="1">
    <citation type="submission" date="2020-08" db="EMBL/GenBank/DDBJ databases">
        <title>A Genomic Blueprint of the Chicken Gut Microbiome.</title>
        <authorList>
            <person name="Gilroy R."/>
            <person name="Ravi A."/>
            <person name="Getino M."/>
            <person name="Pursley I."/>
            <person name="Horton D.L."/>
            <person name="Alikhan N.-F."/>
            <person name="Baker D."/>
            <person name="Gharbi K."/>
            <person name="Hall N."/>
            <person name="Watson M."/>
            <person name="Adriaenssens E.M."/>
            <person name="Foster-Nyarko E."/>
            <person name="Jarju S."/>
            <person name="Secka A."/>
            <person name="Antonio M."/>
            <person name="Oren A."/>
            <person name="Chaudhuri R."/>
            <person name="La Ragione R.M."/>
            <person name="Hildebrand F."/>
            <person name="Pallen M.J."/>
        </authorList>
    </citation>
    <scope>NUCLEOTIDE SEQUENCE [LARGE SCALE GENOMIC DNA]</scope>
    <source>
        <strain evidence="3 4">Sa2YVA2</strain>
    </source>
</reference>
<organism evidence="3 4">
    <name type="scientific">Sporosarcina quadrami</name>
    <dbReference type="NCBI Taxonomy" id="2762234"/>
    <lineage>
        <taxon>Bacteria</taxon>
        <taxon>Bacillati</taxon>
        <taxon>Bacillota</taxon>
        <taxon>Bacilli</taxon>
        <taxon>Bacillales</taxon>
        <taxon>Caryophanaceae</taxon>
        <taxon>Sporosarcina</taxon>
    </lineage>
</organism>
<keyword evidence="4" id="KW-1185">Reference proteome</keyword>
<dbReference type="RefSeq" id="WP_191696091.1">
    <property type="nucleotide sequence ID" value="NZ_JACSQN010000026.1"/>
</dbReference>
<gene>
    <name evidence="3" type="ORF">H9649_16980</name>
</gene>
<comment type="caution">
    <text evidence="3">The sequence shown here is derived from an EMBL/GenBank/DDBJ whole genome shotgun (WGS) entry which is preliminary data.</text>
</comment>
<dbReference type="InterPro" id="IPR000073">
    <property type="entry name" value="AB_hydrolase_1"/>
</dbReference>
<dbReference type="PRINTS" id="PR00111">
    <property type="entry name" value="ABHYDROLASE"/>
</dbReference>
<comment type="similarity">
    <text evidence="1">Belongs to the AB hydrolase superfamily.</text>
</comment>
<dbReference type="SUPFAM" id="SSF53474">
    <property type="entry name" value="alpha/beta-Hydrolases"/>
    <property type="match status" value="1"/>
</dbReference>
<evidence type="ECO:0000259" key="2">
    <source>
        <dbReference type="Pfam" id="PF00561"/>
    </source>
</evidence>
<sequence>MTIDILKRNHVHISGSGDQTIVFAHGFGCDQSVWNKIIPAFESDYRVVMFDYVGAGRSDKSAYTKERYSSLHGYAQDVLEICEALDLKDIFYVGHSVSGMIGALASIKRPELMKKLVMIGPSPHYLNEPGYNGGFEESDIQELLDMMETNYKEWSKYLAPLAMDTKENPEMVERFEELLYSNDPEIARQFATATFYSDHREDVSEIPADTLILQTTTDAIVPLEVAEFLNEHIPNSELVIMKKGKGHNPHISEPEETAAEIKRFIS</sequence>
<feature type="domain" description="AB hydrolase-1" evidence="2">
    <location>
        <begin position="20"/>
        <end position="254"/>
    </location>
</feature>
<dbReference type="GO" id="GO:0016787">
    <property type="term" value="F:hydrolase activity"/>
    <property type="evidence" value="ECO:0007669"/>
    <property type="project" value="UniProtKB-KW"/>
</dbReference>
<name>A0ABR8UE08_9BACL</name>
<dbReference type="Gene3D" id="3.40.50.1820">
    <property type="entry name" value="alpha/beta hydrolase"/>
    <property type="match status" value="1"/>
</dbReference>
<dbReference type="PANTHER" id="PTHR43039">
    <property type="entry name" value="ESTERASE-RELATED"/>
    <property type="match status" value="1"/>
</dbReference>
<dbReference type="Proteomes" id="UP000626786">
    <property type="component" value="Unassembled WGS sequence"/>
</dbReference>
<dbReference type="Pfam" id="PF00561">
    <property type="entry name" value="Abhydrolase_1"/>
    <property type="match status" value="1"/>
</dbReference>
<dbReference type="InterPro" id="IPR029058">
    <property type="entry name" value="AB_hydrolase_fold"/>
</dbReference>
<proteinExistence type="inferred from homology"/>
<accession>A0ABR8UE08</accession>
<keyword evidence="3" id="KW-0378">Hydrolase</keyword>
<evidence type="ECO:0000256" key="1">
    <source>
        <dbReference type="ARBA" id="ARBA00008645"/>
    </source>
</evidence>
<evidence type="ECO:0000313" key="3">
    <source>
        <dbReference type="EMBL" id="MBD7986267.1"/>
    </source>
</evidence>